<reference evidence="3" key="1">
    <citation type="submission" date="2020-02" db="EMBL/GenBank/DDBJ databases">
        <title>Streptomyces sp. ASO4wet.</title>
        <authorList>
            <person name="Risdian C."/>
            <person name="Landwehr W."/>
            <person name="Schupp P."/>
            <person name="Wink J."/>
        </authorList>
    </citation>
    <scope>NUCLEOTIDE SEQUENCE [LARGE SCALE GENOMIC DNA]</scope>
    <source>
        <strain evidence="3">ASO4wet</strain>
    </source>
</reference>
<sequence length="137" mass="15200">MDRCARVRRAHAGPEGAAEVNRESERPGAVSAEDVREVALSMPETTEKLAWGQPTFRVAGKMFASLGDDDTTIGVKCPRDERAELIAAEPAKFFIKPGHDDNYSLVRVRLEALEDVEELRVILLDSWRQAAPKRLNG</sequence>
<dbReference type="Pfam" id="PF04237">
    <property type="entry name" value="YjbR"/>
    <property type="match status" value="1"/>
</dbReference>
<dbReference type="InterPro" id="IPR038056">
    <property type="entry name" value="YjbR-like_sf"/>
</dbReference>
<dbReference type="EMBL" id="CP048882">
    <property type="protein sequence ID" value="QPP05596.1"/>
    <property type="molecule type" value="Genomic_DNA"/>
</dbReference>
<keyword evidence="3" id="KW-1185">Reference proteome</keyword>
<keyword evidence="2" id="KW-0238">DNA-binding</keyword>
<dbReference type="Proteomes" id="UP000595046">
    <property type="component" value="Chromosome"/>
</dbReference>
<dbReference type="AlphaFoldDB" id="A0A7T1T396"/>
<name>A0A7T1T396_9ACTN</name>
<organism evidence="2 3">
    <name type="scientific">Streptomyces bathyalis</name>
    <dbReference type="NCBI Taxonomy" id="2710756"/>
    <lineage>
        <taxon>Bacteria</taxon>
        <taxon>Bacillati</taxon>
        <taxon>Actinomycetota</taxon>
        <taxon>Actinomycetes</taxon>
        <taxon>Kitasatosporales</taxon>
        <taxon>Streptomycetaceae</taxon>
        <taxon>Streptomyces</taxon>
    </lineage>
</organism>
<dbReference type="KEGG" id="sbat:G4Z16_03420"/>
<dbReference type="Gene3D" id="3.90.1150.30">
    <property type="match status" value="1"/>
</dbReference>
<proteinExistence type="predicted"/>
<accession>A0A7T1T396</accession>
<feature type="compositionally biased region" description="Basic residues" evidence="1">
    <location>
        <begin position="1"/>
        <end position="11"/>
    </location>
</feature>
<dbReference type="SUPFAM" id="SSF142906">
    <property type="entry name" value="YjbR-like"/>
    <property type="match status" value="1"/>
</dbReference>
<dbReference type="InterPro" id="IPR058532">
    <property type="entry name" value="YjbR/MT2646/Rv2570-like"/>
</dbReference>
<evidence type="ECO:0000256" key="1">
    <source>
        <dbReference type="SAM" id="MobiDB-lite"/>
    </source>
</evidence>
<dbReference type="GO" id="GO:0003677">
    <property type="term" value="F:DNA binding"/>
    <property type="evidence" value="ECO:0007669"/>
    <property type="project" value="UniProtKB-KW"/>
</dbReference>
<gene>
    <name evidence="2" type="ORF">G4Z16_03420</name>
</gene>
<evidence type="ECO:0000313" key="3">
    <source>
        <dbReference type="Proteomes" id="UP000595046"/>
    </source>
</evidence>
<protein>
    <submittedName>
        <fullName evidence="2">MmcQ/YjbR family DNA-binding protein</fullName>
    </submittedName>
</protein>
<feature type="region of interest" description="Disordered" evidence="1">
    <location>
        <begin position="1"/>
        <end position="35"/>
    </location>
</feature>
<evidence type="ECO:0000313" key="2">
    <source>
        <dbReference type="EMBL" id="QPP05596.1"/>
    </source>
</evidence>